<dbReference type="AlphaFoldDB" id="A0A0F9UQL0"/>
<organism evidence="1">
    <name type="scientific">marine sediment metagenome</name>
    <dbReference type="NCBI Taxonomy" id="412755"/>
    <lineage>
        <taxon>unclassified sequences</taxon>
        <taxon>metagenomes</taxon>
        <taxon>ecological metagenomes</taxon>
    </lineage>
</organism>
<sequence length="136" mass="15046">MDKQKSTRKAKAEAKKLLTGFINDIALEDSDITRVSGEEIGDVEFISKAEALARYIWKAAQGYREIVVAVDSKTGERTERTVIHAPDKAYVIMLYDRMEGKAANTEAVVDDSKPTAADRVSDLAKDRLNSIAKGKR</sequence>
<dbReference type="EMBL" id="LAZR01000867">
    <property type="protein sequence ID" value="KKN55883.1"/>
    <property type="molecule type" value="Genomic_DNA"/>
</dbReference>
<protein>
    <submittedName>
        <fullName evidence="1">Uncharacterized protein</fullName>
    </submittedName>
</protein>
<gene>
    <name evidence="1" type="ORF">LCGC14_0577740</name>
</gene>
<name>A0A0F9UQL0_9ZZZZ</name>
<reference evidence="1" key="1">
    <citation type="journal article" date="2015" name="Nature">
        <title>Complex archaea that bridge the gap between prokaryotes and eukaryotes.</title>
        <authorList>
            <person name="Spang A."/>
            <person name="Saw J.H."/>
            <person name="Jorgensen S.L."/>
            <person name="Zaremba-Niedzwiedzka K."/>
            <person name="Martijn J."/>
            <person name="Lind A.E."/>
            <person name="van Eijk R."/>
            <person name="Schleper C."/>
            <person name="Guy L."/>
            <person name="Ettema T.J."/>
        </authorList>
    </citation>
    <scope>NUCLEOTIDE SEQUENCE</scope>
</reference>
<evidence type="ECO:0000313" key="1">
    <source>
        <dbReference type="EMBL" id="KKN55883.1"/>
    </source>
</evidence>
<accession>A0A0F9UQL0</accession>
<proteinExistence type="predicted"/>
<comment type="caution">
    <text evidence="1">The sequence shown here is derived from an EMBL/GenBank/DDBJ whole genome shotgun (WGS) entry which is preliminary data.</text>
</comment>